<keyword evidence="2" id="KW-1185">Reference proteome</keyword>
<protein>
    <submittedName>
        <fullName evidence="1">Uncharacterized protein</fullName>
    </submittedName>
</protein>
<gene>
    <name evidence="1" type="ORF">AAH991_03540</name>
</gene>
<comment type="caution">
    <text evidence="1">The sequence shown here is derived from an EMBL/GenBank/DDBJ whole genome shotgun (WGS) entry which is preliminary data.</text>
</comment>
<reference evidence="1 2" key="1">
    <citation type="submission" date="2024-05" db="EMBL/GenBank/DDBJ databases">
        <title>Microbispora sp.ZYX-F-249.</title>
        <authorList>
            <person name="Xie H."/>
        </authorList>
    </citation>
    <scope>NUCLEOTIDE SEQUENCE [LARGE SCALE GENOMIC DNA]</scope>
    <source>
        <strain evidence="1 2">ZYX-F-249</strain>
    </source>
</reference>
<evidence type="ECO:0000313" key="1">
    <source>
        <dbReference type="EMBL" id="MEN3534164.1"/>
    </source>
</evidence>
<proteinExistence type="predicted"/>
<name>A0ABV0AG69_9ACTN</name>
<evidence type="ECO:0000313" key="2">
    <source>
        <dbReference type="Proteomes" id="UP001447516"/>
    </source>
</evidence>
<sequence>MKPAEPEPEVVRETETAGTRQIRIRLLDAVETAVCSNSTGN</sequence>
<dbReference type="EMBL" id="JBDJAW010000002">
    <property type="protein sequence ID" value="MEN3534164.1"/>
    <property type="molecule type" value="Genomic_DNA"/>
</dbReference>
<dbReference type="RefSeq" id="WP_259401020.1">
    <property type="nucleotide sequence ID" value="NZ_JBDJAW010000002.1"/>
</dbReference>
<dbReference type="Proteomes" id="UP001447516">
    <property type="component" value="Unassembled WGS sequence"/>
</dbReference>
<organism evidence="1 2">
    <name type="scientific">Microbispora maris</name>
    <dbReference type="NCBI Taxonomy" id="3144104"/>
    <lineage>
        <taxon>Bacteria</taxon>
        <taxon>Bacillati</taxon>
        <taxon>Actinomycetota</taxon>
        <taxon>Actinomycetes</taxon>
        <taxon>Streptosporangiales</taxon>
        <taxon>Streptosporangiaceae</taxon>
        <taxon>Microbispora</taxon>
    </lineage>
</organism>
<accession>A0ABV0AG69</accession>